<dbReference type="GO" id="GO:0005634">
    <property type="term" value="C:nucleus"/>
    <property type="evidence" value="ECO:0007669"/>
    <property type="project" value="TreeGrafter"/>
</dbReference>
<dbReference type="AlphaFoldDB" id="A0A166R9S0"/>
<feature type="domain" description="Glutamine amidotransferase" evidence="1">
    <location>
        <begin position="60"/>
        <end position="216"/>
    </location>
</feature>
<dbReference type="InterPro" id="IPR044992">
    <property type="entry name" value="ChyE-like"/>
</dbReference>
<evidence type="ECO:0000313" key="2">
    <source>
        <dbReference type="EMBL" id="KZP28051.1"/>
    </source>
</evidence>
<dbReference type="Pfam" id="PF00117">
    <property type="entry name" value="GATase"/>
    <property type="match status" value="1"/>
</dbReference>
<dbReference type="CDD" id="cd01741">
    <property type="entry name" value="GATase1_1"/>
    <property type="match status" value="1"/>
</dbReference>
<dbReference type="STRING" id="436010.A0A166R9S0"/>
<gene>
    <name evidence="2" type="ORF">FIBSPDRAFT_729639</name>
</gene>
<dbReference type="PANTHER" id="PTHR42695">
    <property type="entry name" value="GLUTAMINE AMIDOTRANSFERASE YLR126C-RELATED"/>
    <property type="match status" value="1"/>
</dbReference>
<evidence type="ECO:0000259" key="1">
    <source>
        <dbReference type="Pfam" id="PF00117"/>
    </source>
</evidence>
<dbReference type="GO" id="GO:0005829">
    <property type="term" value="C:cytosol"/>
    <property type="evidence" value="ECO:0007669"/>
    <property type="project" value="TreeGrafter"/>
</dbReference>
<dbReference type="PANTHER" id="PTHR42695:SF5">
    <property type="entry name" value="GLUTAMINE AMIDOTRANSFERASE YLR126C-RELATED"/>
    <property type="match status" value="1"/>
</dbReference>
<dbReference type="EMBL" id="KV417505">
    <property type="protein sequence ID" value="KZP28051.1"/>
    <property type="molecule type" value="Genomic_DNA"/>
</dbReference>
<keyword evidence="3" id="KW-1185">Reference proteome</keyword>
<accession>A0A166R9S0</accession>
<dbReference type="Proteomes" id="UP000076532">
    <property type="component" value="Unassembled WGS sequence"/>
</dbReference>
<sequence length="265" mass="28668">MSPSPIRIALLICDTPMASVVQAYGAYHAIYTAILTRSLPEGVPADRFVLDPYDVQHTMAYPADLDGYDAVMLTGSKSSAYAELEWINKLVAYVKAVAEHTPRVKIIGICFGHQIIARALGGACVPTGAWEIGPSDVQLSALGKQIFGGRDTLSIQQCHRDIVPAVPTHPFPFQSLGSTPQCANQGMDAQDAQDADGKALLRRIRIFTVQGHPEFHRAIVRRIIDAREADGAVPADEEVEVGAEEGWVNDGRDIGRVVWGILGLE</sequence>
<protein>
    <submittedName>
        <fullName evidence="2">Class I glutamine amidotransferase-like protein</fullName>
    </submittedName>
</protein>
<proteinExistence type="predicted"/>
<dbReference type="SUPFAM" id="SSF52317">
    <property type="entry name" value="Class I glutamine amidotransferase-like"/>
    <property type="match status" value="1"/>
</dbReference>
<evidence type="ECO:0000313" key="3">
    <source>
        <dbReference type="Proteomes" id="UP000076532"/>
    </source>
</evidence>
<dbReference type="InterPro" id="IPR017926">
    <property type="entry name" value="GATASE"/>
</dbReference>
<dbReference type="OrthoDB" id="92161at2759"/>
<dbReference type="PROSITE" id="PS51273">
    <property type="entry name" value="GATASE_TYPE_1"/>
    <property type="match status" value="1"/>
</dbReference>
<dbReference type="InterPro" id="IPR029062">
    <property type="entry name" value="Class_I_gatase-like"/>
</dbReference>
<name>A0A166R9S0_9AGAM</name>
<reference evidence="2 3" key="1">
    <citation type="journal article" date="2016" name="Mol. Biol. Evol.">
        <title>Comparative Genomics of Early-Diverging Mushroom-Forming Fungi Provides Insights into the Origins of Lignocellulose Decay Capabilities.</title>
        <authorList>
            <person name="Nagy L.G."/>
            <person name="Riley R."/>
            <person name="Tritt A."/>
            <person name="Adam C."/>
            <person name="Daum C."/>
            <person name="Floudas D."/>
            <person name="Sun H."/>
            <person name="Yadav J.S."/>
            <person name="Pangilinan J."/>
            <person name="Larsson K.H."/>
            <person name="Matsuura K."/>
            <person name="Barry K."/>
            <person name="Labutti K."/>
            <person name="Kuo R."/>
            <person name="Ohm R.A."/>
            <person name="Bhattacharya S.S."/>
            <person name="Shirouzu T."/>
            <person name="Yoshinaga Y."/>
            <person name="Martin F.M."/>
            <person name="Grigoriev I.V."/>
            <person name="Hibbett D.S."/>
        </authorList>
    </citation>
    <scope>NUCLEOTIDE SEQUENCE [LARGE SCALE GENOMIC DNA]</scope>
    <source>
        <strain evidence="2 3">CBS 109695</strain>
    </source>
</reference>
<dbReference type="Gene3D" id="3.40.50.880">
    <property type="match status" value="1"/>
</dbReference>
<organism evidence="2 3">
    <name type="scientific">Athelia psychrophila</name>
    <dbReference type="NCBI Taxonomy" id="1759441"/>
    <lineage>
        <taxon>Eukaryota</taxon>
        <taxon>Fungi</taxon>
        <taxon>Dikarya</taxon>
        <taxon>Basidiomycota</taxon>
        <taxon>Agaricomycotina</taxon>
        <taxon>Agaricomycetes</taxon>
        <taxon>Agaricomycetidae</taxon>
        <taxon>Atheliales</taxon>
        <taxon>Atheliaceae</taxon>
        <taxon>Athelia</taxon>
    </lineage>
</organism>